<proteinExistence type="predicted"/>
<dbReference type="Proteomes" id="UP000230233">
    <property type="component" value="Chromosome IV"/>
</dbReference>
<sequence>MPFPILRTPLVVLSEIISLLEPNEIVTASFCSNNVNRLLKSHYQRRKPVEWKLFLVDSGGYSITIKTSKSRIEVISAKNVSELYTYPKPMLLKTNGYITKCYGSYVYLYFEDRVMGKKMVVDYATNLFNLDVYGLKIDCHSIWAIDWINERQEKMLAGVEFTWNFGDRVADKEFDHVLRVTASFCSSNVTRLLKRHFQQKKLLEWRLFMTDCDSCGTVDIETSKNGKKINVISAKHISLLEGQTFMFSSKDPVLYFEDLRLGTTMIVNYVSDLFNLDVFNIVIDRNGIWAIDWINNRQEKMLGSIVYKYLL</sequence>
<dbReference type="PROSITE" id="PS50181">
    <property type="entry name" value="FBOX"/>
    <property type="match status" value="1"/>
</dbReference>
<protein>
    <recommendedName>
        <fullName evidence="1">F-box domain-containing protein</fullName>
    </recommendedName>
</protein>
<name>A0A2G5UCG4_9PELO</name>
<dbReference type="PANTHER" id="PTHR21503">
    <property type="entry name" value="F-BOX-CONTAINING HYPOTHETICAL PROTEIN C.ELEGANS"/>
    <property type="match status" value="1"/>
</dbReference>
<evidence type="ECO:0000313" key="3">
    <source>
        <dbReference type="Proteomes" id="UP000230233"/>
    </source>
</evidence>
<feature type="domain" description="F-box" evidence="1">
    <location>
        <begin position="2"/>
        <end position="46"/>
    </location>
</feature>
<accession>A0A2G5UCG4</accession>
<dbReference type="InterPro" id="IPR001810">
    <property type="entry name" value="F-box_dom"/>
</dbReference>
<evidence type="ECO:0000259" key="1">
    <source>
        <dbReference type="PROSITE" id="PS50181"/>
    </source>
</evidence>
<dbReference type="EMBL" id="PDUG01000004">
    <property type="protein sequence ID" value="PIC37227.1"/>
    <property type="molecule type" value="Genomic_DNA"/>
</dbReference>
<comment type="caution">
    <text evidence="2">The sequence shown here is derived from an EMBL/GenBank/DDBJ whole genome shotgun (WGS) entry which is preliminary data.</text>
</comment>
<dbReference type="PANTHER" id="PTHR21503:SF8">
    <property type="entry name" value="F-BOX ASSOCIATED DOMAIN-CONTAINING PROTEIN-RELATED"/>
    <property type="match status" value="1"/>
</dbReference>
<evidence type="ECO:0000313" key="2">
    <source>
        <dbReference type="EMBL" id="PIC37227.1"/>
    </source>
</evidence>
<reference evidence="3" key="1">
    <citation type="submission" date="2017-10" db="EMBL/GenBank/DDBJ databases">
        <title>Rapid genome shrinkage in a self-fertile nematode reveals novel sperm competition proteins.</title>
        <authorList>
            <person name="Yin D."/>
            <person name="Schwarz E.M."/>
            <person name="Thomas C.G."/>
            <person name="Felde R.L."/>
            <person name="Korf I.F."/>
            <person name="Cutter A.D."/>
            <person name="Schartner C.M."/>
            <person name="Ralston E.J."/>
            <person name="Meyer B.J."/>
            <person name="Haag E.S."/>
        </authorList>
    </citation>
    <scope>NUCLEOTIDE SEQUENCE [LARGE SCALE GENOMIC DNA]</scope>
    <source>
        <strain evidence="3">JU1422</strain>
    </source>
</reference>
<organism evidence="2 3">
    <name type="scientific">Caenorhabditis nigoni</name>
    <dbReference type="NCBI Taxonomy" id="1611254"/>
    <lineage>
        <taxon>Eukaryota</taxon>
        <taxon>Metazoa</taxon>
        <taxon>Ecdysozoa</taxon>
        <taxon>Nematoda</taxon>
        <taxon>Chromadorea</taxon>
        <taxon>Rhabditida</taxon>
        <taxon>Rhabditina</taxon>
        <taxon>Rhabditomorpha</taxon>
        <taxon>Rhabditoidea</taxon>
        <taxon>Rhabditidae</taxon>
        <taxon>Peloderinae</taxon>
        <taxon>Caenorhabditis</taxon>
    </lineage>
</organism>
<gene>
    <name evidence="2" type="primary">Cnig_chr_IV.g15924</name>
    <name evidence="2" type="ORF">B9Z55_015924</name>
</gene>
<keyword evidence="3" id="KW-1185">Reference proteome</keyword>
<dbReference type="AlphaFoldDB" id="A0A2G5UCG4"/>